<dbReference type="PANTHER" id="PTHR47756:SF2">
    <property type="entry name" value="BLL6612 PROTEIN"/>
    <property type="match status" value="1"/>
</dbReference>
<dbReference type="Gene3D" id="1.10.10.10">
    <property type="entry name" value="Winged helix-like DNA-binding domain superfamily/Winged helix DNA-binding domain"/>
    <property type="match status" value="1"/>
</dbReference>
<dbReference type="InterPro" id="IPR007627">
    <property type="entry name" value="RNA_pol_sigma70_r2"/>
</dbReference>
<dbReference type="GO" id="GO:0006352">
    <property type="term" value="P:DNA-templated transcription initiation"/>
    <property type="evidence" value="ECO:0007669"/>
    <property type="project" value="InterPro"/>
</dbReference>
<dbReference type="InterPro" id="IPR046531">
    <property type="entry name" value="DUF6596"/>
</dbReference>
<evidence type="ECO:0000259" key="5">
    <source>
        <dbReference type="Pfam" id="PF04542"/>
    </source>
</evidence>
<dbReference type="InterPro" id="IPR013324">
    <property type="entry name" value="RNA_pol_sigma_r3/r4-like"/>
</dbReference>
<proteinExistence type="inferred from homology"/>
<evidence type="ECO:0000256" key="2">
    <source>
        <dbReference type="ARBA" id="ARBA00023015"/>
    </source>
</evidence>
<organism evidence="8">
    <name type="scientific">Agromyces sp. G08B096</name>
    <dbReference type="NCBI Taxonomy" id="3156399"/>
    <lineage>
        <taxon>Bacteria</taxon>
        <taxon>Bacillati</taxon>
        <taxon>Actinomycetota</taxon>
        <taxon>Actinomycetes</taxon>
        <taxon>Micrococcales</taxon>
        <taxon>Microbacteriaceae</taxon>
        <taxon>Agromyces</taxon>
    </lineage>
</organism>
<keyword evidence="3" id="KW-0731">Sigma factor</keyword>
<dbReference type="RefSeq" id="WP_350348946.1">
    <property type="nucleotide sequence ID" value="NZ_CP158374.1"/>
</dbReference>
<dbReference type="InterPro" id="IPR013325">
    <property type="entry name" value="RNA_pol_sigma_r2"/>
</dbReference>
<dbReference type="SUPFAM" id="SSF88946">
    <property type="entry name" value="Sigma2 domain of RNA polymerase sigma factors"/>
    <property type="match status" value="1"/>
</dbReference>
<feature type="domain" description="RNA polymerase sigma-70 region 2" evidence="5">
    <location>
        <begin position="10"/>
        <end position="68"/>
    </location>
</feature>
<evidence type="ECO:0000256" key="1">
    <source>
        <dbReference type="ARBA" id="ARBA00010641"/>
    </source>
</evidence>
<evidence type="ECO:0000256" key="3">
    <source>
        <dbReference type="ARBA" id="ARBA00023082"/>
    </source>
</evidence>
<dbReference type="PANTHER" id="PTHR47756">
    <property type="entry name" value="BLL6612 PROTEIN-RELATED"/>
    <property type="match status" value="1"/>
</dbReference>
<dbReference type="GO" id="GO:0016987">
    <property type="term" value="F:sigma factor activity"/>
    <property type="evidence" value="ECO:0007669"/>
    <property type="project" value="UniProtKB-KW"/>
</dbReference>
<evidence type="ECO:0000313" key="8">
    <source>
        <dbReference type="EMBL" id="XBX82930.1"/>
    </source>
</evidence>
<name>A0AAU7WB41_9MICO</name>
<dbReference type="AlphaFoldDB" id="A0AAU7WB41"/>
<keyword evidence="4" id="KW-0804">Transcription</keyword>
<accession>A0AAU7WB41</accession>
<dbReference type="SUPFAM" id="SSF88659">
    <property type="entry name" value="Sigma3 and sigma4 domains of RNA polymerase sigma factors"/>
    <property type="match status" value="1"/>
</dbReference>
<dbReference type="EMBL" id="CP158374">
    <property type="protein sequence ID" value="XBX82930.1"/>
    <property type="molecule type" value="Genomic_DNA"/>
</dbReference>
<keyword evidence="2" id="KW-0805">Transcription regulation</keyword>
<reference evidence="8" key="1">
    <citation type="submission" date="2024-05" db="EMBL/GenBank/DDBJ databases">
        <authorList>
            <person name="Yu L."/>
        </authorList>
    </citation>
    <scope>NUCLEOTIDE SEQUENCE</scope>
    <source>
        <strain evidence="8">G08B096</strain>
    </source>
</reference>
<dbReference type="Gene3D" id="1.10.1740.10">
    <property type="match status" value="1"/>
</dbReference>
<dbReference type="Pfam" id="PF08281">
    <property type="entry name" value="Sigma70_r4_2"/>
    <property type="match status" value="1"/>
</dbReference>
<comment type="similarity">
    <text evidence="1">Belongs to the sigma-70 factor family. ECF subfamily.</text>
</comment>
<evidence type="ECO:0000256" key="4">
    <source>
        <dbReference type="ARBA" id="ARBA00023163"/>
    </source>
</evidence>
<gene>
    <name evidence="8" type="ORF">ABIQ69_03115</name>
</gene>
<feature type="domain" description="DUF6596" evidence="7">
    <location>
        <begin position="169"/>
        <end position="245"/>
    </location>
</feature>
<sequence>MTVERMLRDAAPAALAILVRRTGDFEGSEDAMQEALLAASARWRREPPEHPIGWLVTVAHRRYVEQVRGDIARRQREALVATREPAGAAASHIDDSLALLVLCAHPAVARPSQVALTLRAVGGLTTAEIARALLVPEATVGQRISRAKARIRAAGATFAPPSDDELETRIATVCTVLSVIYTEGHTASSGQSLLRVELSSEAIRLARMLQDAAPATAPWRAEVDGLLALMLLTEARRPARLRPVGRAPAGPSPTGEDLAPSAPLELVPLAEQDRSMWDRDLIDEGVALVTRALAEGGRPGPFQLQAAIAAVHDEAPSTEATDWAEILELYDLLRRLGPGPVVELGRVVAVAMVHGPEAGLAELESVALEPALAGHFRVFAVRGHLLELAGRPHAARVEFEHAAARALNAAERHYLEAKAAALAG</sequence>
<dbReference type="GO" id="GO:0003677">
    <property type="term" value="F:DNA binding"/>
    <property type="evidence" value="ECO:0007669"/>
    <property type="project" value="InterPro"/>
</dbReference>
<dbReference type="InterPro" id="IPR013249">
    <property type="entry name" value="RNA_pol_sigma70_r4_t2"/>
</dbReference>
<dbReference type="Pfam" id="PF20239">
    <property type="entry name" value="DUF6596"/>
    <property type="match status" value="1"/>
</dbReference>
<protein>
    <submittedName>
        <fullName evidence="8">DUF6596 domain-containing protein</fullName>
    </submittedName>
</protein>
<evidence type="ECO:0000259" key="6">
    <source>
        <dbReference type="Pfam" id="PF08281"/>
    </source>
</evidence>
<evidence type="ECO:0000259" key="7">
    <source>
        <dbReference type="Pfam" id="PF20239"/>
    </source>
</evidence>
<dbReference type="InterPro" id="IPR036388">
    <property type="entry name" value="WH-like_DNA-bd_sf"/>
</dbReference>
<feature type="domain" description="RNA polymerase sigma factor 70 region 4 type 2" evidence="6">
    <location>
        <begin position="112"/>
        <end position="151"/>
    </location>
</feature>
<dbReference type="Pfam" id="PF04542">
    <property type="entry name" value="Sigma70_r2"/>
    <property type="match status" value="1"/>
</dbReference>